<dbReference type="Pfam" id="PF25994">
    <property type="entry name" value="HH_AprE"/>
    <property type="match status" value="1"/>
</dbReference>
<evidence type="ECO:0000256" key="1">
    <source>
        <dbReference type="ARBA" id="ARBA00004377"/>
    </source>
</evidence>
<keyword evidence="6" id="KW-0812">Transmembrane</keyword>
<dbReference type="Pfam" id="PF26002">
    <property type="entry name" value="Beta-barrel_AprE"/>
    <property type="match status" value="1"/>
</dbReference>
<reference evidence="14 15" key="1">
    <citation type="submission" date="2023-07" db="EMBL/GenBank/DDBJ databases">
        <title>Genomic Encyclopedia of Type Strains, Phase IV (KMG-IV): sequencing the most valuable type-strain genomes for metagenomic binning, comparative biology and taxonomic classification.</title>
        <authorList>
            <person name="Goeker M."/>
        </authorList>
    </citation>
    <scope>NUCLEOTIDE SEQUENCE [LARGE SCALE GENOMIC DNA]</scope>
    <source>
        <strain evidence="14 15">DSM 2457</strain>
    </source>
</reference>
<feature type="domain" description="AprE-like beta-barrel" evidence="13">
    <location>
        <begin position="396"/>
        <end position="486"/>
    </location>
</feature>
<dbReference type="RefSeq" id="WP_307019238.1">
    <property type="nucleotide sequence ID" value="NZ_JAUSUI010000003.1"/>
</dbReference>
<evidence type="ECO:0000256" key="3">
    <source>
        <dbReference type="ARBA" id="ARBA00022448"/>
    </source>
</evidence>
<keyword evidence="5 9" id="KW-0997">Cell inner membrane</keyword>
<evidence type="ECO:0000259" key="12">
    <source>
        <dbReference type="Pfam" id="PF25994"/>
    </source>
</evidence>
<dbReference type="Proteomes" id="UP001224682">
    <property type="component" value="Unassembled WGS sequence"/>
</dbReference>
<dbReference type="InterPro" id="IPR050739">
    <property type="entry name" value="MFP"/>
</dbReference>
<sequence length="509" mass="54229">MTPGPSDDGAALSPAQPSPAPSTTPERAAGRTLFGRRRRAASSRAAHDPNDPAGHLRFGAAVCIGIVLGFGIWSALAMLQSAVVAPGILVTEGRTRAVQHLDGGIISALAVRDGASVKAGDLLIRLDATRHAAERAIVENRLYEALARQARLKAERDDAPAMTRPAMLDAMVAVDRQWANAIPSDAAADLAGNGLPADGIAPPETGAEIADRVFTGQERLFQARRETLKAQVARLEAGIAQSREQIGGLEAQREAALRQYALIGKELEAARALGAKGLMPTTRLLALERQQAELEGAIAGRFADKAAIEQGIGQLQLQILELERDTREKVLTELREADANVQEQIEERIAAIDKLKRTEIRAPVSGRVNGLAFHTLGGVIKPGDVVMEIVPDNEILIVEARADPASVDRIRAGQPARVRLAAFDQHSTPELSGALLVVSPDRLVDPQTGAAYYALKVGIDPGQLALLRPEQTLVPGMPADVFVVTGARTPLSYLTKPLTDQMARAFRED</sequence>
<dbReference type="PRINTS" id="PR01490">
    <property type="entry name" value="RTXTOXIND"/>
</dbReference>
<keyword evidence="8" id="KW-0472">Membrane</keyword>
<feature type="domain" description="AprE-like long alpha-helical hairpin" evidence="12">
    <location>
        <begin position="209"/>
        <end position="353"/>
    </location>
</feature>
<evidence type="ECO:0000259" key="13">
    <source>
        <dbReference type="Pfam" id="PF26002"/>
    </source>
</evidence>
<keyword evidence="4 9" id="KW-1003">Cell membrane</keyword>
<evidence type="ECO:0000313" key="15">
    <source>
        <dbReference type="Proteomes" id="UP001224682"/>
    </source>
</evidence>
<dbReference type="EMBL" id="JAUSUI010000003">
    <property type="protein sequence ID" value="MDQ0302519.1"/>
    <property type="molecule type" value="Genomic_DNA"/>
</dbReference>
<proteinExistence type="inferred from homology"/>
<dbReference type="Gene3D" id="2.40.50.100">
    <property type="match status" value="1"/>
</dbReference>
<keyword evidence="10" id="KW-0175">Coiled coil</keyword>
<evidence type="ECO:0000256" key="5">
    <source>
        <dbReference type="ARBA" id="ARBA00022519"/>
    </source>
</evidence>
<evidence type="ECO:0000256" key="2">
    <source>
        <dbReference type="ARBA" id="ARBA00009477"/>
    </source>
</evidence>
<evidence type="ECO:0000256" key="9">
    <source>
        <dbReference type="RuleBase" id="RU365093"/>
    </source>
</evidence>
<comment type="similarity">
    <text evidence="2 9">Belongs to the membrane fusion protein (MFP) (TC 8.A.1) family.</text>
</comment>
<dbReference type="InterPro" id="IPR010129">
    <property type="entry name" value="T1SS_HlyD"/>
</dbReference>
<accession>A0ABU0B9K9</accession>
<evidence type="ECO:0000256" key="8">
    <source>
        <dbReference type="ARBA" id="ARBA00023136"/>
    </source>
</evidence>
<keyword evidence="3 9" id="KW-0813">Transport</keyword>
<evidence type="ECO:0000313" key="14">
    <source>
        <dbReference type="EMBL" id="MDQ0302519.1"/>
    </source>
</evidence>
<dbReference type="PANTHER" id="PTHR30386:SF17">
    <property type="entry name" value="ALKALINE PROTEASE SECRETION PROTEIN APRE"/>
    <property type="match status" value="1"/>
</dbReference>
<dbReference type="PANTHER" id="PTHR30386">
    <property type="entry name" value="MEMBRANE FUSION SUBUNIT OF EMRAB-TOLC MULTIDRUG EFFLUX PUMP"/>
    <property type="match status" value="1"/>
</dbReference>
<evidence type="ECO:0000256" key="11">
    <source>
        <dbReference type="SAM" id="MobiDB-lite"/>
    </source>
</evidence>
<evidence type="ECO:0000256" key="7">
    <source>
        <dbReference type="ARBA" id="ARBA00022989"/>
    </source>
</evidence>
<keyword evidence="15" id="KW-1185">Reference proteome</keyword>
<evidence type="ECO:0000256" key="6">
    <source>
        <dbReference type="ARBA" id="ARBA00022692"/>
    </source>
</evidence>
<protein>
    <recommendedName>
        <fullName evidence="9">Membrane fusion protein (MFP) family protein</fullName>
    </recommendedName>
</protein>
<comment type="caution">
    <text evidence="14">The sequence shown here is derived from an EMBL/GenBank/DDBJ whole genome shotgun (WGS) entry which is preliminary data.</text>
</comment>
<feature type="coiled-coil region" evidence="10">
    <location>
        <begin position="305"/>
        <end position="347"/>
    </location>
</feature>
<name>A0ABU0B9K9_9HYPH</name>
<dbReference type="Gene3D" id="2.40.30.170">
    <property type="match status" value="1"/>
</dbReference>
<organism evidence="14 15">
    <name type="scientific">Ancylobacter polymorphus</name>
    <dbReference type="NCBI Taxonomy" id="223390"/>
    <lineage>
        <taxon>Bacteria</taxon>
        <taxon>Pseudomonadati</taxon>
        <taxon>Pseudomonadota</taxon>
        <taxon>Alphaproteobacteria</taxon>
        <taxon>Hyphomicrobiales</taxon>
        <taxon>Xanthobacteraceae</taxon>
        <taxon>Ancylobacter</taxon>
    </lineage>
</organism>
<keyword evidence="7" id="KW-1133">Transmembrane helix</keyword>
<evidence type="ECO:0000256" key="4">
    <source>
        <dbReference type="ARBA" id="ARBA00022475"/>
    </source>
</evidence>
<feature type="region of interest" description="Disordered" evidence="11">
    <location>
        <begin position="1"/>
        <end position="51"/>
    </location>
</feature>
<feature type="coiled-coil region" evidence="10">
    <location>
        <begin position="225"/>
        <end position="259"/>
    </location>
</feature>
<dbReference type="InterPro" id="IPR058982">
    <property type="entry name" value="Beta-barrel_AprE"/>
</dbReference>
<dbReference type="InterPro" id="IPR058781">
    <property type="entry name" value="HH_AprE-like"/>
</dbReference>
<dbReference type="NCBIfam" id="TIGR01843">
    <property type="entry name" value="type_I_hlyD"/>
    <property type="match status" value="1"/>
</dbReference>
<comment type="subcellular location">
    <subcellularLocation>
        <location evidence="1 9">Cell inner membrane</location>
        <topology evidence="1 9">Single-pass membrane protein</topology>
    </subcellularLocation>
</comment>
<gene>
    <name evidence="14" type="ORF">J2S75_001547</name>
</gene>
<evidence type="ECO:0000256" key="10">
    <source>
        <dbReference type="SAM" id="Coils"/>
    </source>
</evidence>